<accession>N6XS56</accession>
<dbReference type="GO" id="GO:0005576">
    <property type="term" value="C:extracellular region"/>
    <property type="evidence" value="ECO:0007669"/>
    <property type="project" value="UniProtKB-SubCell"/>
</dbReference>
<proteinExistence type="predicted"/>
<dbReference type="EMBL" id="AMXF01000592">
    <property type="protein sequence ID" value="ENO84561.1"/>
    <property type="molecule type" value="Genomic_DNA"/>
</dbReference>
<feature type="domain" description="SD-repeat containing protein B" evidence="4">
    <location>
        <begin position="6"/>
        <end position="120"/>
    </location>
</feature>
<evidence type="ECO:0000259" key="4">
    <source>
        <dbReference type="Pfam" id="PF17210"/>
    </source>
</evidence>
<protein>
    <submittedName>
        <fullName evidence="5">Collagen-binding protein</fullName>
    </submittedName>
</protein>
<dbReference type="RefSeq" id="WP_004392503.1">
    <property type="nucleotide sequence ID" value="NZ_AMXF01000592.1"/>
</dbReference>
<feature type="non-terminal residue" evidence="5">
    <location>
        <position position="172"/>
    </location>
</feature>
<dbReference type="InterPro" id="IPR033764">
    <property type="entry name" value="Sdr_B"/>
</dbReference>
<evidence type="ECO:0000256" key="3">
    <source>
        <dbReference type="ARBA" id="ARBA00022729"/>
    </source>
</evidence>
<reference evidence="5 6" key="1">
    <citation type="submission" date="2012-09" db="EMBL/GenBank/DDBJ databases">
        <title>Draft Genome Sequences of 6 Strains from Genus Thauera.</title>
        <authorList>
            <person name="Liu B."/>
            <person name="Shapleigh J.P."/>
            <person name="Frostegard A.H."/>
        </authorList>
    </citation>
    <scope>NUCLEOTIDE SEQUENCE [LARGE SCALE GENOMIC DNA]</scope>
    <source>
        <strain evidence="5 6">B4P</strain>
    </source>
</reference>
<keyword evidence="2" id="KW-0964">Secreted</keyword>
<feature type="non-terminal residue" evidence="5">
    <location>
        <position position="1"/>
    </location>
</feature>
<evidence type="ECO:0000256" key="1">
    <source>
        <dbReference type="ARBA" id="ARBA00004613"/>
    </source>
</evidence>
<feature type="domain" description="SD-repeat containing protein B" evidence="4">
    <location>
        <begin position="124"/>
        <end position="172"/>
    </location>
</feature>
<keyword evidence="6" id="KW-1185">Reference proteome</keyword>
<sequence>GFWRPAAIGDRVWLDANANGQQDAGEAGVAGVAVELYSCANGAAVGAALATTTTDAAGNYAFTGLMPGQYVVKFLTPDGYSLSPVDVGADGTDSDAALSGFSGCYTLASGQTNDTVDAGLYQGAAIGDRVWEDTNANGQQDAGENGIAGATVRLYTCVDGAPGVLVAQTTTD</sequence>
<keyword evidence="5" id="KW-0176">Collagen</keyword>
<dbReference type="InterPro" id="IPR013783">
    <property type="entry name" value="Ig-like_fold"/>
</dbReference>
<dbReference type="Pfam" id="PF17210">
    <property type="entry name" value="SdrD_B"/>
    <property type="match status" value="2"/>
</dbReference>
<evidence type="ECO:0000313" key="5">
    <source>
        <dbReference type="EMBL" id="ENO84561.1"/>
    </source>
</evidence>
<keyword evidence="3" id="KW-0732">Signal</keyword>
<dbReference type="Proteomes" id="UP000013047">
    <property type="component" value="Unassembled WGS sequence"/>
</dbReference>
<comment type="subcellular location">
    <subcellularLocation>
        <location evidence="1">Secreted</location>
    </subcellularLocation>
</comment>
<dbReference type="PANTHER" id="PTHR23303">
    <property type="entry name" value="CARBOXYPEPTIDASE REGULATORY REGION-CONTAINING"/>
    <property type="match status" value="1"/>
</dbReference>
<evidence type="ECO:0000256" key="2">
    <source>
        <dbReference type="ARBA" id="ARBA00022525"/>
    </source>
</evidence>
<organism evidence="5 6">
    <name type="scientific">Thauera phenylacetica B4P</name>
    <dbReference type="NCBI Taxonomy" id="1234382"/>
    <lineage>
        <taxon>Bacteria</taxon>
        <taxon>Pseudomonadati</taxon>
        <taxon>Pseudomonadota</taxon>
        <taxon>Betaproteobacteria</taxon>
        <taxon>Rhodocyclales</taxon>
        <taxon>Zoogloeaceae</taxon>
        <taxon>Thauera</taxon>
    </lineage>
</organism>
<comment type="caution">
    <text evidence="5">The sequence shown here is derived from an EMBL/GenBank/DDBJ whole genome shotgun (WGS) entry which is preliminary data.</text>
</comment>
<dbReference type="InterPro" id="IPR051417">
    <property type="entry name" value="SDr/BOS_complex"/>
</dbReference>
<evidence type="ECO:0000313" key="6">
    <source>
        <dbReference type="Proteomes" id="UP000013047"/>
    </source>
</evidence>
<name>N6XS56_9RHOO</name>
<dbReference type="PANTHER" id="PTHR23303:SF15">
    <property type="entry name" value="COLOSSIN-A"/>
    <property type="match status" value="1"/>
</dbReference>
<gene>
    <name evidence="5" type="ORF">C667_24284</name>
</gene>
<dbReference type="Gene3D" id="2.60.40.10">
    <property type="entry name" value="Immunoglobulins"/>
    <property type="match status" value="2"/>
</dbReference>
<dbReference type="SUPFAM" id="SSF117074">
    <property type="entry name" value="Hypothetical protein PA1324"/>
    <property type="match status" value="2"/>
</dbReference>
<dbReference type="AlphaFoldDB" id="N6XS56"/>